<dbReference type="PROSITE" id="PS51387">
    <property type="entry name" value="FAD_PCMH"/>
    <property type="match status" value="1"/>
</dbReference>
<organism evidence="7 8">
    <name type="scientific">Naasia aerilata</name>
    <dbReference type="NCBI Taxonomy" id="1162966"/>
    <lineage>
        <taxon>Bacteria</taxon>
        <taxon>Bacillati</taxon>
        <taxon>Actinomycetota</taxon>
        <taxon>Actinomycetes</taxon>
        <taxon>Micrococcales</taxon>
        <taxon>Microbacteriaceae</taxon>
        <taxon>Naasia</taxon>
    </lineage>
</organism>
<evidence type="ECO:0000256" key="3">
    <source>
        <dbReference type="ARBA" id="ARBA00022630"/>
    </source>
</evidence>
<dbReference type="InterPro" id="IPR016169">
    <property type="entry name" value="FAD-bd_PCMH_sub2"/>
</dbReference>
<reference evidence="8" key="1">
    <citation type="journal article" date="2019" name="Int. J. Syst. Evol. Microbiol.">
        <title>The Global Catalogue of Microorganisms (GCM) 10K type strain sequencing project: providing services to taxonomists for standard genome sequencing and annotation.</title>
        <authorList>
            <consortium name="The Broad Institute Genomics Platform"/>
            <consortium name="The Broad Institute Genome Sequencing Center for Infectious Disease"/>
            <person name="Wu L."/>
            <person name="Ma J."/>
        </authorList>
    </citation>
    <scope>NUCLEOTIDE SEQUENCE [LARGE SCALE GENOMIC DNA]</scope>
    <source>
        <strain evidence="8">NBRC 108725</strain>
    </source>
</reference>
<dbReference type="SUPFAM" id="SSF55103">
    <property type="entry name" value="FAD-linked oxidases, C-terminal domain"/>
    <property type="match status" value="1"/>
</dbReference>
<name>A0ABN6XL66_9MICO</name>
<dbReference type="InterPro" id="IPR006094">
    <property type="entry name" value="Oxid_FAD_bind_N"/>
</dbReference>
<dbReference type="InterPro" id="IPR012951">
    <property type="entry name" value="BBE"/>
</dbReference>
<evidence type="ECO:0000313" key="8">
    <source>
        <dbReference type="Proteomes" id="UP001321498"/>
    </source>
</evidence>
<keyword evidence="3" id="KW-0285">Flavoprotein</keyword>
<protein>
    <submittedName>
        <fullName evidence="7">FAD-linked oxidase</fullName>
    </submittedName>
</protein>
<dbReference type="InterPro" id="IPR016167">
    <property type="entry name" value="FAD-bd_PCMH_sub1"/>
</dbReference>
<dbReference type="EMBL" id="AP027731">
    <property type="protein sequence ID" value="BDZ44415.1"/>
    <property type="molecule type" value="Genomic_DNA"/>
</dbReference>
<keyword evidence="4" id="KW-0274">FAD</keyword>
<dbReference type="InterPro" id="IPR006093">
    <property type="entry name" value="Oxy_OxRdtase_FAD_BS"/>
</dbReference>
<evidence type="ECO:0000256" key="1">
    <source>
        <dbReference type="ARBA" id="ARBA00001974"/>
    </source>
</evidence>
<feature type="domain" description="FAD-binding PCMH-type" evidence="6">
    <location>
        <begin position="18"/>
        <end position="186"/>
    </location>
</feature>
<accession>A0ABN6XL66</accession>
<evidence type="ECO:0000256" key="2">
    <source>
        <dbReference type="ARBA" id="ARBA00005466"/>
    </source>
</evidence>
<dbReference type="InterPro" id="IPR016164">
    <property type="entry name" value="FAD-linked_Oxase-like_C"/>
</dbReference>
<dbReference type="InterPro" id="IPR036318">
    <property type="entry name" value="FAD-bd_PCMH-like_sf"/>
</dbReference>
<evidence type="ECO:0000313" key="7">
    <source>
        <dbReference type="EMBL" id="BDZ44415.1"/>
    </source>
</evidence>
<comment type="similarity">
    <text evidence="2">Belongs to the oxygen-dependent FAD-linked oxidoreductase family.</text>
</comment>
<keyword evidence="8" id="KW-1185">Reference proteome</keyword>
<keyword evidence="5" id="KW-0560">Oxidoreductase</keyword>
<dbReference type="PROSITE" id="PS00862">
    <property type="entry name" value="OX2_COVAL_FAD"/>
    <property type="match status" value="1"/>
</dbReference>
<evidence type="ECO:0000256" key="5">
    <source>
        <dbReference type="ARBA" id="ARBA00023002"/>
    </source>
</evidence>
<dbReference type="InterPro" id="IPR016166">
    <property type="entry name" value="FAD-bd_PCMH"/>
</dbReference>
<evidence type="ECO:0000259" key="6">
    <source>
        <dbReference type="PROSITE" id="PS51387"/>
    </source>
</evidence>
<sequence>MLEPGDDAFEELRPAYAMAGEPAVLVRPATAAEVAEAVRFAATVDLPVSVRSGGHGAASFANPGGMVIDLGLLATVDVGEEGVVRIGGGATWGAVAEALATSGLALTSGDTRSVGVGGLTLGGGIGWMVRQYGLALDSLRSAEVVLADGRIVTASAAENPDLFWALRGGGGNFGVVTSFTFQAHSVNGVVFGTLTFGLDDLPGLLRGWRDAMRQAPIDLNSTILAMPAFGDAPPALLVFVCWAGAEEEADEAIAPLRALPGLLADEVAPRAYADILDDPHPPEGPITVVDYNGFTDDFDDATIDTLVEAHAGAGAAVLMLRYLRGALNRVPAEETAFAHRGSEVLMILAAFLGPDAGADGEAAVRRRFAVLDAHTTGAYSNFSAHASADVLARIFPPQTLARLRQVKRVYDPDNLFARNHNIVPAEGAMSATALG</sequence>
<comment type="cofactor">
    <cofactor evidence="1">
        <name>FAD</name>
        <dbReference type="ChEBI" id="CHEBI:57692"/>
    </cofactor>
</comment>
<dbReference type="PANTHER" id="PTHR42973:SF39">
    <property type="entry name" value="FAD-BINDING PCMH-TYPE DOMAIN-CONTAINING PROTEIN"/>
    <property type="match status" value="1"/>
</dbReference>
<dbReference type="Pfam" id="PF01565">
    <property type="entry name" value="FAD_binding_4"/>
    <property type="match status" value="1"/>
</dbReference>
<dbReference type="PANTHER" id="PTHR42973">
    <property type="entry name" value="BINDING OXIDOREDUCTASE, PUTATIVE (AFU_ORTHOLOGUE AFUA_1G17690)-RELATED"/>
    <property type="match status" value="1"/>
</dbReference>
<dbReference type="Gene3D" id="3.30.465.10">
    <property type="match status" value="1"/>
</dbReference>
<evidence type="ECO:0000256" key="4">
    <source>
        <dbReference type="ARBA" id="ARBA00022827"/>
    </source>
</evidence>
<gene>
    <name evidence="7" type="ORF">GCM10025866_03240</name>
</gene>
<dbReference type="InterPro" id="IPR050416">
    <property type="entry name" value="FAD-linked_Oxidoreductase"/>
</dbReference>
<proteinExistence type="inferred from homology"/>
<dbReference type="Proteomes" id="UP001321498">
    <property type="component" value="Chromosome"/>
</dbReference>
<dbReference type="SUPFAM" id="SSF56176">
    <property type="entry name" value="FAD-binding/transporter-associated domain-like"/>
    <property type="match status" value="1"/>
</dbReference>
<dbReference type="Gene3D" id="3.40.462.20">
    <property type="match status" value="1"/>
</dbReference>
<dbReference type="Gene3D" id="3.30.43.10">
    <property type="entry name" value="Uridine Diphospho-n-acetylenolpyruvylglucosamine Reductase, domain 2"/>
    <property type="match status" value="1"/>
</dbReference>
<dbReference type="Pfam" id="PF08031">
    <property type="entry name" value="BBE"/>
    <property type="match status" value="1"/>
</dbReference>